<organism evidence="7 8">
    <name type="scientific">Acaryochloris marina (strain MBIC 11017)</name>
    <dbReference type="NCBI Taxonomy" id="329726"/>
    <lineage>
        <taxon>Bacteria</taxon>
        <taxon>Bacillati</taxon>
        <taxon>Cyanobacteriota</taxon>
        <taxon>Cyanophyceae</taxon>
        <taxon>Acaryochloridales</taxon>
        <taxon>Acaryochloridaceae</taxon>
        <taxon>Acaryochloris</taxon>
    </lineage>
</organism>
<dbReference type="EMBL" id="CP000828">
    <property type="protein sequence ID" value="ABW28527.1"/>
    <property type="molecule type" value="Genomic_DNA"/>
</dbReference>
<feature type="transmembrane region" description="Helical" evidence="5">
    <location>
        <begin position="272"/>
        <end position="290"/>
    </location>
</feature>
<dbReference type="InterPro" id="IPR011990">
    <property type="entry name" value="TPR-like_helical_dom_sf"/>
</dbReference>
<evidence type="ECO:0000259" key="6">
    <source>
        <dbReference type="Pfam" id="PF04932"/>
    </source>
</evidence>
<feature type="transmembrane region" description="Helical" evidence="5">
    <location>
        <begin position="56"/>
        <end position="75"/>
    </location>
</feature>
<feature type="transmembrane region" description="Helical" evidence="5">
    <location>
        <begin position="248"/>
        <end position="265"/>
    </location>
</feature>
<dbReference type="Gene3D" id="1.25.40.10">
    <property type="entry name" value="Tetratricopeptide repeat domain"/>
    <property type="match status" value="1"/>
</dbReference>
<dbReference type="PANTHER" id="PTHR37422:SF23">
    <property type="entry name" value="TEICHURONIC ACID BIOSYNTHESIS PROTEIN TUAE"/>
    <property type="match status" value="1"/>
</dbReference>
<gene>
    <name evidence="7" type="primary">rfc</name>
    <name evidence="7" type="ordered locus">AM1_3537</name>
</gene>
<feature type="transmembrane region" description="Helical" evidence="5">
    <location>
        <begin position="113"/>
        <end position="132"/>
    </location>
</feature>
<keyword evidence="4 5" id="KW-0472">Membrane</keyword>
<evidence type="ECO:0000256" key="4">
    <source>
        <dbReference type="ARBA" id="ARBA00023136"/>
    </source>
</evidence>
<sequence length="868" mass="96186">MAISSDSQFDDLNPSSADIAAATSSRSLLGILCLGLYFLFTLMPDSHSIMVSWPWVFVWQLTWLCPVLWLVGQLWQRSPIPRLQQGLDWLAALTMVGLLLSASLARFPNQARWYTGAALGGIAAIYCVNAWARTPLRRQRLLVTQGIVSAGLIVTSLGLWVSQTLLPELNRLQSLQKLGVQASYNFSTLELRNWAPFGHQNYVAGYLVLALPLLLGLGLTHLRWRWWWFGCLGLGLIDLYTTSSRGGWLGLLVAGVYLGLVLFRQQGLNRRWLMGGTLASLGIVVVLVFANNRLSSQISNFLQGRSGGDMAYRLITHVAGWNMGLQQPVTGMGVGSVPLAYQAYRPHWAGLEAEHAYQLHGTLPQIWAELGLAGMVPFVLLLGWLIWQGGRYMTQATVNLLPQSLLAGLLGYSLVSLTDYQLDNIGISGLMIISLGCLAGFMGTTSDATQVKAPSDQRSKSMAGVLLGIVLAFGISVAPIHAAWQVSHQGFAALEQQEIDRFRQRLANAQAKAPWEPYYSYQLGWNLGEMGLKTKDPKLRSYLIQTASQQFIQGNQAAPDQEFGHTNLGWLYLQTDPRQATQEFAQSAELLPAKRGVFFGLGLSLLGQGQTDLAVQAMTLECLRNPIWITSPAWKSPPLQSIYDKVLAKLGQTYNQLLQGHQHLDDLNTHLHKGRGSLEWWRGNFEAAQADLDTYGSPLSRALVEVAQSKPGGPIQVSPELSNASRHILQAWAMPDQRLSLLAKAWLRGTETDATEQLVQITSDSMQQARTFQEWLQDYPIVRKYHRQRSGFGVLSRHTDGPNPTDFFRVIDNVVMTEIFSDMMPVPEYFPDLDRALQERRNALLSEVKAISENAMLTSSLIQSGAMD</sequence>
<dbReference type="Proteomes" id="UP000000268">
    <property type="component" value="Chromosome"/>
</dbReference>
<proteinExistence type="predicted"/>
<dbReference type="STRING" id="329726.AM1_3537"/>
<feature type="transmembrane region" description="Helical" evidence="5">
    <location>
        <begin position="202"/>
        <end position="219"/>
    </location>
</feature>
<keyword evidence="3 5" id="KW-1133">Transmembrane helix</keyword>
<feature type="transmembrane region" description="Helical" evidence="5">
    <location>
        <begin position="141"/>
        <end position="161"/>
    </location>
</feature>
<dbReference type="GO" id="GO:0016020">
    <property type="term" value="C:membrane"/>
    <property type="evidence" value="ECO:0007669"/>
    <property type="project" value="UniProtKB-SubCell"/>
</dbReference>
<keyword evidence="2 5" id="KW-0812">Transmembrane</keyword>
<feature type="transmembrane region" description="Helical" evidence="5">
    <location>
        <begin position="399"/>
        <end position="418"/>
    </location>
</feature>
<dbReference type="KEGG" id="amr:AM1_3537"/>
<evidence type="ECO:0000256" key="5">
    <source>
        <dbReference type="SAM" id="Phobius"/>
    </source>
</evidence>
<name>B0C275_ACAM1</name>
<feature type="transmembrane region" description="Helical" evidence="5">
    <location>
        <begin position="366"/>
        <end position="387"/>
    </location>
</feature>
<dbReference type="Pfam" id="PF04932">
    <property type="entry name" value="Wzy_C"/>
    <property type="match status" value="1"/>
</dbReference>
<dbReference type="InterPro" id="IPR007016">
    <property type="entry name" value="O-antigen_ligase-rel_domated"/>
</dbReference>
<feature type="transmembrane region" description="Helical" evidence="5">
    <location>
        <begin position="27"/>
        <end position="44"/>
    </location>
</feature>
<evidence type="ECO:0000313" key="8">
    <source>
        <dbReference type="Proteomes" id="UP000000268"/>
    </source>
</evidence>
<evidence type="ECO:0000313" key="7">
    <source>
        <dbReference type="EMBL" id="ABW28527.1"/>
    </source>
</evidence>
<dbReference type="SUPFAM" id="SSF48452">
    <property type="entry name" value="TPR-like"/>
    <property type="match status" value="1"/>
</dbReference>
<dbReference type="HOGENOM" id="CLU_335836_0_0_3"/>
<dbReference type="eggNOG" id="COG3307">
    <property type="taxonomic scope" value="Bacteria"/>
</dbReference>
<dbReference type="AlphaFoldDB" id="B0C275"/>
<comment type="subcellular location">
    <subcellularLocation>
        <location evidence="1">Membrane</location>
        <topology evidence="1">Multi-pass membrane protein</topology>
    </subcellularLocation>
</comment>
<dbReference type="RefSeq" id="WP_012163923.1">
    <property type="nucleotide sequence ID" value="NC_009925.1"/>
</dbReference>
<evidence type="ECO:0000256" key="3">
    <source>
        <dbReference type="ARBA" id="ARBA00022989"/>
    </source>
</evidence>
<keyword evidence="8" id="KW-1185">Reference proteome</keyword>
<feature type="transmembrane region" description="Helical" evidence="5">
    <location>
        <begin position="87"/>
        <end position="107"/>
    </location>
</feature>
<accession>B0C275</accession>
<protein>
    <submittedName>
        <fullName evidence="7">O-Antigen polymerase, putative</fullName>
    </submittedName>
</protein>
<evidence type="ECO:0000256" key="1">
    <source>
        <dbReference type="ARBA" id="ARBA00004141"/>
    </source>
</evidence>
<reference evidence="7 8" key="1">
    <citation type="journal article" date="2008" name="Proc. Natl. Acad. Sci. U.S.A.">
        <title>Niche adaptation and genome expansion in the chlorophyll d-producing cyanobacterium Acaryochloris marina.</title>
        <authorList>
            <person name="Swingley W.D."/>
            <person name="Chen M."/>
            <person name="Cheung P.C."/>
            <person name="Conrad A.L."/>
            <person name="Dejesa L.C."/>
            <person name="Hao J."/>
            <person name="Honchak B.M."/>
            <person name="Karbach L.E."/>
            <person name="Kurdoglu A."/>
            <person name="Lahiri S."/>
            <person name="Mastrian S.D."/>
            <person name="Miyashita H."/>
            <person name="Page L."/>
            <person name="Ramakrishna P."/>
            <person name="Satoh S."/>
            <person name="Sattley W.M."/>
            <person name="Shimada Y."/>
            <person name="Taylor H.L."/>
            <person name="Tomo T."/>
            <person name="Tsuchiya T."/>
            <person name="Wang Z.T."/>
            <person name="Raymond J."/>
            <person name="Mimuro M."/>
            <person name="Blankenship R.E."/>
            <person name="Touchman J.W."/>
        </authorList>
    </citation>
    <scope>NUCLEOTIDE SEQUENCE [LARGE SCALE GENOMIC DNA]</scope>
    <source>
        <strain evidence="8">MBIC 11017</strain>
    </source>
</reference>
<feature type="transmembrane region" description="Helical" evidence="5">
    <location>
        <begin position="424"/>
        <end position="442"/>
    </location>
</feature>
<feature type="transmembrane region" description="Helical" evidence="5">
    <location>
        <begin position="463"/>
        <end position="484"/>
    </location>
</feature>
<evidence type="ECO:0000256" key="2">
    <source>
        <dbReference type="ARBA" id="ARBA00022692"/>
    </source>
</evidence>
<dbReference type="PANTHER" id="PTHR37422">
    <property type="entry name" value="TEICHURONIC ACID BIOSYNTHESIS PROTEIN TUAE"/>
    <property type="match status" value="1"/>
</dbReference>
<dbReference type="InterPro" id="IPR051533">
    <property type="entry name" value="WaaL-like"/>
</dbReference>
<feature type="domain" description="O-antigen ligase-related" evidence="6">
    <location>
        <begin position="233"/>
        <end position="378"/>
    </location>
</feature>